<keyword evidence="1" id="KW-0645">Protease</keyword>
<dbReference type="GO" id="GO:0006508">
    <property type="term" value="P:proteolysis"/>
    <property type="evidence" value="ECO:0007669"/>
    <property type="project" value="UniProtKB-KW"/>
</dbReference>
<dbReference type="PANTHER" id="PTHR30471:SF3">
    <property type="entry name" value="UPF0758 PROTEIN YEES-RELATED"/>
    <property type="match status" value="1"/>
</dbReference>
<dbReference type="PROSITE" id="PS50249">
    <property type="entry name" value="MPN"/>
    <property type="match status" value="1"/>
</dbReference>
<dbReference type="PANTHER" id="PTHR30471">
    <property type="entry name" value="DNA REPAIR PROTEIN RADC"/>
    <property type="match status" value="1"/>
</dbReference>
<evidence type="ECO:0000259" key="6">
    <source>
        <dbReference type="PROSITE" id="PS50249"/>
    </source>
</evidence>
<name>A0A6M3M0F7_9ZZZZ</name>
<dbReference type="EMBL" id="MT143869">
    <property type="protein sequence ID" value="QJB04019.1"/>
    <property type="molecule type" value="Genomic_DNA"/>
</dbReference>
<feature type="domain" description="MPN" evidence="6">
    <location>
        <begin position="22"/>
        <end position="143"/>
    </location>
</feature>
<dbReference type="InterPro" id="IPR037518">
    <property type="entry name" value="MPN"/>
</dbReference>
<dbReference type="EMBL" id="MT143639">
    <property type="protein sequence ID" value="QJA99272.1"/>
    <property type="molecule type" value="Genomic_DNA"/>
</dbReference>
<dbReference type="Gene3D" id="3.40.140.10">
    <property type="entry name" value="Cytidine Deaminase, domain 2"/>
    <property type="match status" value="1"/>
</dbReference>
<dbReference type="GO" id="GO:0008237">
    <property type="term" value="F:metallopeptidase activity"/>
    <property type="evidence" value="ECO:0007669"/>
    <property type="project" value="UniProtKB-KW"/>
</dbReference>
<dbReference type="PROSITE" id="PS01302">
    <property type="entry name" value="UPF0758"/>
    <property type="match status" value="1"/>
</dbReference>
<evidence type="ECO:0000256" key="1">
    <source>
        <dbReference type="ARBA" id="ARBA00022670"/>
    </source>
</evidence>
<dbReference type="CDD" id="cd08071">
    <property type="entry name" value="MPN_DUF2466"/>
    <property type="match status" value="1"/>
</dbReference>
<reference evidence="7" key="1">
    <citation type="submission" date="2020-03" db="EMBL/GenBank/DDBJ databases">
        <title>The deep terrestrial virosphere.</title>
        <authorList>
            <person name="Holmfeldt K."/>
            <person name="Nilsson E."/>
            <person name="Simone D."/>
            <person name="Lopez-Fernandez M."/>
            <person name="Wu X."/>
            <person name="de Brujin I."/>
            <person name="Lundin D."/>
            <person name="Andersson A."/>
            <person name="Bertilsson S."/>
            <person name="Dopson M."/>
        </authorList>
    </citation>
    <scope>NUCLEOTIDE SEQUENCE</scope>
    <source>
        <strain evidence="7">MM171A01234</strain>
        <strain evidence="8">MM171B00502</strain>
    </source>
</reference>
<evidence type="ECO:0000256" key="4">
    <source>
        <dbReference type="ARBA" id="ARBA00022833"/>
    </source>
</evidence>
<dbReference type="InterPro" id="IPR020891">
    <property type="entry name" value="UPF0758_CS"/>
</dbReference>
<sequence length="143" mass="15902">MKYQKIEYKLVRESNPNYKSKTITRASDVFNFFNDLQDSTKEKLFSVCLTCANEIACFDLVAMGSSDRSTADPKEIIKAAILTNATGIIMVHNHPSGDPKPSDADTVITNIVKEACKIFQIKLFDHVIIGNGKYFSYAEAGLI</sequence>
<accession>A0A6M3M0F7</accession>
<dbReference type="Pfam" id="PF04002">
    <property type="entry name" value="RadC"/>
    <property type="match status" value="1"/>
</dbReference>
<dbReference type="AlphaFoldDB" id="A0A6M3M0F7"/>
<evidence type="ECO:0000256" key="5">
    <source>
        <dbReference type="ARBA" id="ARBA00023049"/>
    </source>
</evidence>
<keyword evidence="4" id="KW-0862">Zinc</keyword>
<keyword evidence="5" id="KW-0482">Metalloprotease</keyword>
<gene>
    <name evidence="7" type="ORF">MM171A01234_0012</name>
    <name evidence="8" type="ORF">MM171B00502_0012</name>
</gene>
<dbReference type="GO" id="GO:0046872">
    <property type="term" value="F:metal ion binding"/>
    <property type="evidence" value="ECO:0007669"/>
    <property type="project" value="UniProtKB-KW"/>
</dbReference>
<keyword evidence="2" id="KW-0479">Metal-binding</keyword>
<proteinExistence type="predicted"/>
<evidence type="ECO:0000313" key="8">
    <source>
        <dbReference type="EMBL" id="QJB04019.1"/>
    </source>
</evidence>
<evidence type="ECO:0000256" key="2">
    <source>
        <dbReference type="ARBA" id="ARBA00022723"/>
    </source>
</evidence>
<keyword evidence="3" id="KW-0378">Hydrolase</keyword>
<dbReference type="InterPro" id="IPR025657">
    <property type="entry name" value="RadC_JAB"/>
</dbReference>
<evidence type="ECO:0000313" key="7">
    <source>
        <dbReference type="EMBL" id="QJA99272.1"/>
    </source>
</evidence>
<evidence type="ECO:0000256" key="3">
    <source>
        <dbReference type="ARBA" id="ARBA00022801"/>
    </source>
</evidence>
<organism evidence="7">
    <name type="scientific">viral metagenome</name>
    <dbReference type="NCBI Taxonomy" id="1070528"/>
    <lineage>
        <taxon>unclassified sequences</taxon>
        <taxon>metagenomes</taxon>
        <taxon>organismal metagenomes</taxon>
    </lineage>
</organism>
<protein>
    <submittedName>
        <fullName evidence="7">Putative DNA repair protein</fullName>
    </submittedName>
</protein>
<dbReference type="InterPro" id="IPR001405">
    <property type="entry name" value="UPF0758"/>
</dbReference>